<evidence type="ECO:0000313" key="12">
    <source>
        <dbReference type="Proteomes" id="UP000887540"/>
    </source>
</evidence>
<comment type="catalytic activity">
    <reaction evidence="8 9">
        <text>2 R'C(R)SH + O2 = R'C(R)S-S(R)CR' + H2O2</text>
        <dbReference type="Rhea" id="RHEA:17357"/>
        <dbReference type="ChEBI" id="CHEBI:15379"/>
        <dbReference type="ChEBI" id="CHEBI:16240"/>
        <dbReference type="ChEBI" id="CHEBI:16520"/>
        <dbReference type="ChEBI" id="CHEBI:17412"/>
        <dbReference type="EC" id="1.8.3.2"/>
    </reaction>
</comment>
<feature type="domain" description="ERV/ALR sulfhydryl oxidase" evidence="11">
    <location>
        <begin position="66"/>
        <end position="166"/>
    </location>
</feature>
<accession>A0A914CLJ4</accession>
<dbReference type="PROSITE" id="PS51324">
    <property type="entry name" value="ERV_ALR"/>
    <property type="match status" value="1"/>
</dbReference>
<evidence type="ECO:0000256" key="8">
    <source>
        <dbReference type="ARBA" id="ARBA00048864"/>
    </source>
</evidence>
<dbReference type="GO" id="GO:0005758">
    <property type="term" value="C:mitochondrial intermembrane space"/>
    <property type="evidence" value="ECO:0007669"/>
    <property type="project" value="UniProtKB-SubCell"/>
</dbReference>
<keyword evidence="5 9" id="KW-0560">Oxidoreductase</keyword>
<evidence type="ECO:0000256" key="5">
    <source>
        <dbReference type="ARBA" id="ARBA00023002"/>
    </source>
</evidence>
<protein>
    <recommendedName>
        <fullName evidence="9">Sulfhydryl oxidase</fullName>
        <ecNumber evidence="9">1.8.3.2</ecNumber>
    </recommendedName>
</protein>
<evidence type="ECO:0000256" key="4">
    <source>
        <dbReference type="ARBA" id="ARBA00022827"/>
    </source>
</evidence>
<reference evidence="13" key="1">
    <citation type="submission" date="2022-11" db="UniProtKB">
        <authorList>
            <consortium name="WormBaseParasite"/>
        </authorList>
    </citation>
    <scope>IDENTIFICATION</scope>
</reference>
<dbReference type="PANTHER" id="PTHR12645">
    <property type="entry name" value="ALR/ERV"/>
    <property type="match status" value="1"/>
</dbReference>
<evidence type="ECO:0000313" key="13">
    <source>
        <dbReference type="WBParaSite" id="ACRNAN_scaffold1217.g32226.t1"/>
    </source>
</evidence>
<dbReference type="EC" id="1.8.3.2" evidence="9"/>
<dbReference type="PANTHER" id="PTHR12645:SF0">
    <property type="entry name" value="FAD-LINKED SULFHYDRYL OXIDASE ALR"/>
    <property type="match status" value="1"/>
</dbReference>
<evidence type="ECO:0000256" key="2">
    <source>
        <dbReference type="ARBA" id="ARBA00004569"/>
    </source>
</evidence>
<evidence type="ECO:0000256" key="10">
    <source>
        <dbReference type="SAM" id="MobiDB-lite"/>
    </source>
</evidence>
<keyword evidence="3 9" id="KW-0285">Flavoprotein</keyword>
<keyword evidence="4 9" id="KW-0274">FAD</keyword>
<dbReference type="SUPFAM" id="SSF69000">
    <property type="entry name" value="FAD-dependent thiol oxidase"/>
    <property type="match status" value="1"/>
</dbReference>
<feature type="region of interest" description="Disordered" evidence="10">
    <location>
        <begin position="33"/>
        <end position="68"/>
    </location>
</feature>
<dbReference type="AlphaFoldDB" id="A0A914CLJ4"/>
<dbReference type="GO" id="GO:0050660">
    <property type="term" value="F:flavin adenine dinucleotide binding"/>
    <property type="evidence" value="ECO:0007669"/>
    <property type="project" value="TreeGrafter"/>
</dbReference>
<evidence type="ECO:0000256" key="9">
    <source>
        <dbReference type="RuleBase" id="RU371123"/>
    </source>
</evidence>
<comment type="subcellular location">
    <subcellularLocation>
        <location evidence="2">Mitochondrion intermembrane space</location>
    </subcellularLocation>
</comment>
<dbReference type="WBParaSite" id="ACRNAN_scaffold1217.g32226.t1">
    <property type="protein sequence ID" value="ACRNAN_scaffold1217.g32226.t1"/>
    <property type="gene ID" value="ACRNAN_scaffold1217.g32226"/>
</dbReference>
<dbReference type="InterPro" id="IPR017905">
    <property type="entry name" value="ERV/ALR_sulphydryl_oxidase"/>
</dbReference>
<dbReference type="Proteomes" id="UP000887540">
    <property type="component" value="Unplaced"/>
</dbReference>
<sequence length="177" mass="20444">MDRDGDMLDYQGRPCKACYSVEELMKMGKNLVKKAGDKSTSASTSSANKETTKKTDETKVEKHSDCPVDKDTLGRSTWNLLHTMAAYFPDKPKKEDQKSAEDFLVGLSKTYPCPHCAEDFREDLKKNPPVLKNREDFSKWMCEMHNRVNEKLGKDKFDCSRVMERWYEGWKDGSCDY</sequence>
<evidence type="ECO:0000259" key="11">
    <source>
        <dbReference type="PROSITE" id="PS51324"/>
    </source>
</evidence>
<feature type="compositionally biased region" description="Low complexity" evidence="10">
    <location>
        <begin position="38"/>
        <end position="49"/>
    </location>
</feature>
<dbReference type="FunFam" id="1.20.120.310:FF:000003">
    <property type="entry name" value="Sulfhydryl oxidase"/>
    <property type="match status" value="1"/>
</dbReference>
<dbReference type="InterPro" id="IPR039799">
    <property type="entry name" value="ALR/ERV"/>
</dbReference>
<organism evidence="12 13">
    <name type="scientific">Acrobeloides nanus</name>
    <dbReference type="NCBI Taxonomy" id="290746"/>
    <lineage>
        <taxon>Eukaryota</taxon>
        <taxon>Metazoa</taxon>
        <taxon>Ecdysozoa</taxon>
        <taxon>Nematoda</taxon>
        <taxon>Chromadorea</taxon>
        <taxon>Rhabditida</taxon>
        <taxon>Tylenchina</taxon>
        <taxon>Cephalobomorpha</taxon>
        <taxon>Cephaloboidea</taxon>
        <taxon>Cephalobidae</taxon>
        <taxon>Acrobeloides</taxon>
    </lineage>
</organism>
<evidence type="ECO:0000256" key="7">
    <source>
        <dbReference type="ARBA" id="ARBA00023157"/>
    </source>
</evidence>
<name>A0A914CLJ4_9BILA</name>
<proteinExistence type="predicted"/>
<dbReference type="Pfam" id="PF04777">
    <property type="entry name" value="Evr1_Alr"/>
    <property type="match status" value="1"/>
</dbReference>
<dbReference type="Gene3D" id="1.20.120.310">
    <property type="entry name" value="ERV/ALR sulfhydryl oxidase domain"/>
    <property type="match status" value="1"/>
</dbReference>
<evidence type="ECO:0000256" key="3">
    <source>
        <dbReference type="ARBA" id="ARBA00022630"/>
    </source>
</evidence>
<comment type="cofactor">
    <cofactor evidence="1 9">
        <name>FAD</name>
        <dbReference type="ChEBI" id="CHEBI:57692"/>
    </cofactor>
</comment>
<feature type="compositionally biased region" description="Basic and acidic residues" evidence="10">
    <location>
        <begin position="50"/>
        <end position="68"/>
    </location>
</feature>
<evidence type="ECO:0000256" key="6">
    <source>
        <dbReference type="ARBA" id="ARBA00023128"/>
    </source>
</evidence>
<keyword evidence="7" id="KW-1015">Disulfide bond</keyword>
<keyword evidence="12" id="KW-1185">Reference proteome</keyword>
<dbReference type="GO" id="GO:0016971">
    <property type="term" value="F:flavin-dependent sulfhydryl oxidase activity"/>
    <property type="evidence" value="ECO:0007669"/>
    <property type="project" value="InterPro"/>
</dbReference>
<keyword evidence="6" id="KW-0496">Mitochondrion</keyword>
<dbReference type="InterPro" id="IPR036774">
    <property type="entry name" value="ERV/ALR_sulphydryl_oxid_sf"/>
</dbReference>
<evidence type="ECO:0000256" key="1">
    <source>
        <dbReference type="ARBA" id="ARBA00001974"/>
    </source>
</evidence>